<keyword evidence="2" id="KW-0812">Transmembrane</keyword>
<proteinExistence type="predicted"/>
<reference evidence="3" key="1">
    <citation type="submission" date="2022-03" db="EMBL/GenBank/DDBJ databases">
        <authorList>
            <person name="Lindestad O."/>
        </authorList>
    </citation>
    <scope>NUCLEOTIDE SEQUENCE</scope>
</reference>
<accession>A0A8S4SDY7</accession>
<dbReference type="Proteomes" id="UP000838756">
    <property type="component" value="Unassembled WGS sequence"/>
</dbReference>
<dbReference type="EMBL" id="CAKXAJ010026017">
    <property type="protein sequence ID" value="CAH2250887.1"/>
    <property type="molecule type" value="Genomic_DNA"/>
</dbReference>
<organism evidence="3 4">
    <name type="scientific">Pararge aegeria aegeria</name>
    <dbReference type="NCBI Taxonomy" id="348720"/>
    <lineage>
        <taxon>Eukaryota</taxon>
        <taxon>Metazoa</taxon>
        <taxon>Ecdysozoa</taxon>
        <taxon>Arthropoda</taxon>
        <taxon>Hexapoda</taxon>
        <taxon>Insecta</taxon>
        <taxon>Pterygota</taxon>
        <taxon>Neoptera</taxon>
        <taxon>Endopterygota</taxon>
        <taxon>Lepidoptera</taxon>
        <taxon>Glossata</taxon>
        <taxon>Ditrysia</taxon>
        <taxon>Papilionoidea</taxon>
        <taxon>Nymphalidae</taxon>
        <taxon>Satyrinae</taxon>
        <taxon>Satyrini</taxon>
        <taxon>Parargina</taxon>
        <taxon>Pararge</taxon>
    </lineage>
</organism>
<keyword evidence="4" id="KW-1185">Reference proteome</keyword>
<keyword evidence="2" id="KW-0472">Membrane</keyword>
<gene>
    <name evidence="3" type="primary">jg10243</name>
    <name evidence="3" type="ORF">PAEG_LOCUS22129</name>
</gene>
<evidence type="ECO:0000313" key="4">
    <source>
        <dbReference type="Proteomes" id="UP000838756"/>
    </source>
</evidence>
<protein>
    <submittedName>
        <fullName evidence="3">Jg10243 protein</fullName>
    </submittedName>
</protein>
<feature type="region of interest" description="Disordered" evidence="1">
    <location>
        <begin position="89"/>
        <end position="149"/>
    </location>
</feature>
<dbReference type="OrthoDB" id="8173371at2759"/>
<evidence type="ECO:0000313" key="3">
    <source>
        <dbReference type="EMBL" id="CAH2250887.1"/>
    </source>
</evidence>
<feature type="compositionally biased region" description="Polar residues" evidence="1">
    <location>
        <begin position="89"/>
        <end position="101"/>
    </location>
</feature>
<feature type="transmembrane region" description="Helical" evidence="2">
    <location>
        <begin position="24"/>
        <end position="44"/>
    </location>
</feature>
<dbReference type="AlphaFoldDB" id="A0A8S4SDY7"/>
<comment type="caution">
    <text evidence="3">The sequence shown here is derived from an EMBL/GenBank/DDBJ whole genome shotgun (WGS) entry which is preliminary data.</text>
</comment>
<keyword evidence="2" id="KW-1133">Transmembrane helix</keyword>
<sequence length="149" mass="16772">MTLLLYDYCDLEERASRHLNVWKAWHLILYALAGIFGILNYVFLQNTMQLVDNNCVLFPRELAFRSIELTVLTNTSSINDTVLVNSDTTENTAKENAQNVSVPGGSVPTNDDKNEPITKRDLTNSNNTRENDTDSEANENDVNFISGKL</sequence>
<evidence type="ECO:0000256" key="1">
    <source>
        <dbReference type="SAM" id="MobiDB-lite"/>
    </source>
</evidence>
<evidence type="ECO:0000256" key="2">
    <source>
        <dbReference type="SAM" id="Phobius"/>
    </source>
</evidence>
<name>A0A8S4SDY7_9NEOP</name>
<feature type="compositionally biased region" description="Basic and acidic residues" evidence="1">
    <location>
        <begin position="110"/>
        <end position="122"/>
    </location>
</feature>